<name>A0A8S1MCB9_9CILI</name>
<dbReference type="EMBL" id="CAJJDN010000037">
    <property type="protein sequence ID" value="CAD8078078.1"/>
    <property type="molecule type" value="Genomic_DNA"/>
</dbReference>
<keyword evidence="2" id="KW-1185">Reference proteome</keyword>
<dbReference type="PANTHER" id="PTHR12277:SF197">
    <property type="entry name" value="CHROMOSOME UNDETERMINED SCAFFOLD_38, WHOLE GENOME SHOTGUN SEQUENCE"/>
    <property type="match status" value="1"/>
</dbReference>
<dbReference type="PANTHER" id="PTHR12277">
    <property type="entry name" value="ALPHA/BETA HYDROLASE DOMAIN-CONTAINING PROTEIN"/>
    <property type="match status" value="1"/>
</dbReference>
<proteinExistence type="predicted"/>
<evidence type="ECO:0008006" key="3">
    <source>
        <dbReference type="Google" id="ProtNLM"/>
    </source>
</evidence>
<organism evidence="1 2">
    <name type="scientific">Paramecium sonneborni</name>
    <dbReference type="NCBI Taxonomy" id="65129"/>
    <lineage>
        <taxon>Eukaryota</taxon>
        <taxon>Sar</taxon>
        <taxon>Alveolata</taxon>
        <taxon>Ciliophora</taxon>
        <taxon>Intramacronucleata</taxon>
        <taxon>Oligohymenophorea</taxon>
        <taxon>Peniculida</taxon>
        <taxon>Parameciidae</taxon>
        <taxon>Paramecium</taxon>
    </lineage>
</organism>
<gene>
    <name evidence="1" type="ORF">PSON_ATCC_30995.1.T0370102</name>
</gene>
<evidence type="ECO:0000313" key="2">
    <source>
        <dbReference type="Proteomes" id="UP000692954"/>
    </source>
</evidence>
<dbReference type="OrthoDB" id="10249433at2759"/>
<dbReference type="AlphaFoldDB" id="A0A8S1MCB9"/>
<accession>A0A8S1MCB9</accession>
<comment type="caution">
    <text evidence="1">The sequence shown here is derived from an EMBL/GenBank/DDBJ whole genome shotgun (WGS) entry which is preliminary data.</text>
</comment>
<evidence type="ECO:0000313" key="1">
    <source>
        <dbReference type="EMBL" id="CAD8078078.1"/>
    </source>
</evidence>
<reference evidence="1" key="1">
    <citation type="submission" date="2021-01" db="EMBL/GenBank/DDBJ databases">
        <authorList>
            <consortium name="Genoscope - CEA"/>
            <person name="William W."/>
        </authorList>
    </citation>
    <scope>NUCLEOTIDE SEQUENCE</scope>
</reference>
<dbReference type="Proteomes" id="UP000692954">
    <property type="component" value="Unassembled WGS sequence"/>
</dbReference>
<sequence length="276" mass="32016">MQQPQTNNRSQEELIRVASIIFPAPPNKYDYSLLQAIQYAQIEQSNKVPFYLLQNEDKTINNYILYFHGNGEDLQSSFYMMKSCVQQLKAHFILVEYPGYGVYNNTITTTEQIQMDALIVYDYVKQKYSVNDNQIYVFGRSIGTGPAIYIGAHRNCAGLIMFCAYTTLLKLVQQIIPKKAIYLQNENNLNNEENSQKLQCKCLFIQGRLDTLTPLQPIELLYNNLPAHIKDKSYLQIQEQMTHNFFSIQTDIIDQIIKFYPELKMNNPISVNEGFN</sequence>
<protein>
    <recommendedName>
        <fullName evidence="3">Serine aminopeptidase S33 domain-containing protein</fullName>
    </recommendedName>
</protein>